<organism evidence="1 2">
    <name type="scientific">Candidatus Magnetobacterium casense</name>
    <dbReference type="NCBI Taxonomy" id="1455061"/>
    <lineage>
        <taxon>Bacteria</taxon>
        <taxon>Pseudomonadati</taxon>
        <taxon>Nitrospirota</taxon>
        <taxon>Thermodesulfovibrionia</taxon>
        <taxon>Thermodesulfovibrionales</taxon>
        <taxon>Candidatus Magnetobacteriaceae</taxon>
        <taxon>Candidatus Magnetobacterium</taxon>
    </lineage>
</organism>
<name>A0ABS6S3F0_9BACT</name>
<keyword evidence="2" id="KW-1185">Reference proteome</keyword>
<protein>
    <submittedName>
        <fullName evidence="1">Uncharacterized protein</fullName>
    </submittedName>
</protein>
<evidence type="ECO:0000313" key="2">
    <source>
        <dbReference type="Proteomes" id="UP001196980"/>
    </source>
</evidence>
<proteinExistence type="predicted"/>
<comment type="caution">
    <text evidence="1">The sequence shown here is derived from an EMBL/GenBank/DDBJ whole genome shotgun (WGS) entry which is preliminary data.</text>
</comment>
<evidence type="ECO:0000313" key="1">
    <source>
        <dbReference type="EMBL" id="MBV6343380.1"/>
    </source>
</evidence>
<sequence>TKMSTRICKQVGGGIVGYLMELPMEYRNEDMAAKHRAVDESEAEMRKLVTRGSSEDSRYGKVEINKKSEEVRPV</sequence>
<dbReference type="EMBL" id="JABXWD010000562">
    <property type="protein sequence ID" value="MBV6343380.1"/>
    <property type="molecule type" value="Genomic_DNA"/>
</dbReference>
<accession>A0ABS6S3F0</accession>
<dbReference type="Proteomes" id="UP001196980">
    <property type="component" value="Unassembled WGS sequence"/>
</dbReference>
<feature type="non-terminal residue" evidence="1">
    <location>
        <position position="1"/>
    </location>
</feature>
<dbReference type="RefSeq" id="WP_218253995.1">
    <property type="nucleotide sequence ID" value="NZ_JABXWD010000562.1"/>
</dbReference>
<gene>
    <name evidence="1" type="ORF">HWQ67_17530</name>
</gene>
<reference evidence="1 2" key="1">
    <citation type="journal article" date="2020" name="J Geophys Res Biogeosci">
        <title>Magnetotaxis as an Adaptation to Enable Bacterial Shuttling of Microbial Sulfur and Sulfur Cycling Across Aquatic Oxic#Anoxic Interfaces.</title>
        <authorList>
            <person name="Li J."/>
            <person name="Liu P."/>
            <person name="Wang J."/>
            <person name="Roberts A.P."/>
            <person name="Pan Y."/>
        </authorList>
    </citation>
    <scope>NUCLEOTIDE SEQUENCE [LARGE SCALE GENOMIC DNA]</scope>
    <source>
        <strain evidence="1 2">MYR-1_YQ</strain>
    </source>
</reference>